<reference evidence="1" key="1">
    <citation type="submission" date="2023-06" db="EMBL/GenBank/DDBJ databases">
        <title>Survivors Of The Sea: Transcriptome response of Skeletonema marinoi to long-term dormancy.</title>
        <authorList>
            <person name="Pinder M.I.M."/>
            <person name="Kourtchenko O."/>
            <person name="Robertson E.K."/>
            <person name="Larsson T."/>
            <person name="Maumus F."/>
            <person name="Osuna-Cruz C.M."/>
            <person name="Vancaester E."/>
            <person name="Stenow R."/>
            <person name="Vandepoele K."/>
            <person name="Ploug H."/>
            <person name="Bruchert V."/>
            <person name="Godhe A."/>
            <person name="Topel M."/>
        </authorList>
    </citation>
    <scope>NUCLEOTIDE SEQUENCE</scope>
    <source>
        <strain evidence="1">R05AC</strain>
    </source>
</reference>
<proteinExistence type="predicted"/>
<evidence type="ECO:0000313" key="2">
    <source>
        <dbReference type="Proteomes" id="UP001224775"/>
    </source>
</evidence>
<organism evidence="1 2">
    <name type="scientific">Skeletonema marinoi</name>
    <dbReference type="NCBI Taxonomy" id="267567"/>
    <lineage>
        <taxon>Eukaryota</taxon>
        <taxon>Sar</taxon>
        <taxon>Stramenopiles</taxon>
        <taxon>Ochrophyta</taxon>
        <taxon>Bacillariophyta</taxon>
        <taxon>Coscinodiscophyceae</taxon>
        <taxon>Thalassiosirophycidae</taxon>
        <taxon>Thalassiosirales</taxon>
        <taxon>Skeletonemataceae</taxon>
        <taxon>Skeletonema</taxon>
        <taxon>Skeletonema marinoi-dohrnii complex</taxon>
    </lineage>
</organism>
<sequence length="145" mass="16184">MASFNNHTKIIAVTVPTKQHDGGSNSDRANRVIHAAAAPQQKPDAFTKYSSNLIRMKELLLLSDNNEEGKEDDLDYLASLNYALRYASISDRGQQIDRNNHDDAACKDEREITRAPSHRTAKAASLSARQEYHSSFIQVYSCTIS</sequence>
<name>A0AAD8Y746_9STRA</name>
<accession>A0AAD8Y746</accession>
<keyword evidence="2" id="KW-1185">Reference proteome</keyword>
<dbReference type="AlphaFoldDB" id="A0AAD8Y746"/>
<dbReference type="Proteomes" id="UP001224775">
    <property type="component" value="Unassembled WGS sequence"/>
</dbReference>
<evidence type="ECO:0000313" key="1">
    <source>
        <dbReference type="EMBL" id="KAK1740418.1"/>
    </source>
</evidence>
<protein>
    <submittedName>
        <fullName evidence="1">Uncharacterized protein</fullName>
    </submittedName>
</protein>
<dbReference type="EMBL" id="JATAAI010000015">
    <property type="protein sequence ID" value="KAK1740418.1"/>
    <property type="molecule type" value="Genomic_DNA"/>
</dbReference>
<comment type="caution">
    <text evidence="1">The sequence shown here is derived from an EMBL/GenBank/DDBJ whole genome shotgun (WGS) entry which is preliminary data.</text>
</comment>
<gene>
    <name evidence="1" type="ORF">QTG54_008513</name>
</gene>